<name>A0A8A1LW02_AJECA</name>
<sequence length="74" mass="8249">MPSHKILSSSACQQHHSVPHCLLWYTFPHPVHLYTKPAQSQQLVSSFRYAGNRRDGMLHAACGNARSARKAAAH</sequence>
<proteinExistence type="predicted"/>
<dbReference type="EMBL" id="CP069109">
    <property type="protein sequence ID" value="QSS58358.1"/>
    <property type="molecule type" value="Genomic_DNA"/>
</dbReference>
<accession>A0A8A1LW02</accession>
<evidence type="ECO:0000313" key="1">
    <source>
        <dbReference type="EMBL" id="QSS58358.1"/>
    </source>
</evidence>
<evidence type="ECO:0000313" key="2">
    <source>
        <dbReference type="Proteomes" id="UP000663671"/>
    </source>
</evidence>
<dbReference type="VEuPathDB" id="FungiDB:I7I51_07782"/>
<protein>
    <submittedName>
        <fullName evidence="1">Uncharacterized protein</fullName>
    </submittedName>
</protein>
<organism evidence="1 2">
    <name type="scientific">Ajellomyces capsulatus</name>
    <name type="common">Darling's disease fungus</name>
    <name type="synonym">Histoplasma capsulatum</name>
    <dbReference type="NCBI Taxonomy" id="5037"/>
    <lineage>
        <taxon>Eukaryota</taxon>
        <taxon>Fungi</taxon>
        <taxon>Dikarya</taxon>
        <taxon>Ascomycota</taxon>
        <taxon>Pezizomycotina</taxon>
        <taxon>Eurotiomycetes</taxon>
        <taxon>Eurotiomycetidae</taxon>
        <taxon>Onygenales</taxon>
        <taxon>Ajellomycetaceae</taxon>
        <taxon>Histoplasma</taxon>
    </lineage>
</organism>
<dbReference type="AlphaFoldDB" id="A0A8A1LW02"/>
<reference evidence="1" key="1">
    <citation type="submission" date="2021-01" db="EMBL/GenBank/DDBJ databases">
        <title>Chromosome-level genome assembly of a human fungal pathogen reveals clustering of transcriptionally co-regulated genes.</title>
        <authorList>
            <person name="Voorhies M."/>
            <person name="Cohen S."/>
            <person name="Shea T.P."/>
            <person name="Petrus S."/>
            <person name="Munoz J.F."/>
            <person name="Poplawski S."/>
            <person name="Goldman W.E."/>
            <person name="Michael T."/>
            <person name="Cuomo C.A."/>
            <person name="Sil A."/>
            <person name="Beyhan S."/>
        </authorList>
    </citation>
    <scope>NUCLEOTIDE SEQUENCE</scope>
    <source>
        <strain evidence="1">WU24</strain>
    </source>
</reference>
<dbReference type="Proteomes" id="UP000663671">
    <property type="component" value="Chromosome 2"/>
</dbReference>
<gene>
    <name evidence="1" type="ORF">I7I51_07782</name>
</gene>